<keyword evidence="2" id="KW-1185">Reference proteome</keyword>
<name>A0A9D4KNG0_DREPO</name>
<organism evidence="1 2">
    <name type="scientific">Dreissena polymorpha</name>
    <name type="common">Zebra mussel</name>
    <name type="synonym">Mytilus polymorpha</name>
    <dbReference type="NCBI Taxonomy" id="45954"/>
    <lineage>
        <taxon>Eukaryota</taxon>
        <taxon>Metazoa</taxon>
        <taxon>Spiralia</taxon>
        <taxon>Lophotrochozoa</taxon>
        <taxon>Mollusca</taxon>
        <taxon>Bivalvia</taxon>
        <taxon>Autobranchia</taxon>
        <taxon>Heteroconchia</taxon>
        <taxon>Euheterodonta</taxon>
        <taxon>Imparidentia</taxon>
        <taxon>Neoheterodontei</taxon>
        <taxon>Myida</taxon>
        <taxon>Dreissenoidea</taxon>
        <taxon>Dreissenidae</taxon>
        <taxon>Dreissena</taxon>
    </lineage>
</organism>
<dbReference type="EMBL" id="JAIWYP010000004">
    <property type="protein sequence ID" value="KAH3842276.1"/>
    <property type="molecule type" value="Genomic_DNA"/>
</dbReference>
<comment type="caution">
    <text evidence="1">The sequence shown here is derived from an EMBL/GenBank/DDBJ whole genome shotgun (WGS) entry which is preliminary data.</text>
</comment>
<evidence type="ECO:0000313" key="1">
    <source>
        <dbReference type="EMBL" id="KAH3842276.1"/>
    </source>
</evidence>
<protein>
    <submittedName>
        <fullName evidence="1">Uncharacterized protein</fullName>
    </submittedName>
</protein>
<proteinExistence type="predicted"/>
<dbReference type="Proteomes" id="UP000828390">
    <property type="component" value="Unassembled WGS sequence"/>
</dbReference>
<sequence length="94" mass="11165">MILPDMAEAVVSVFVERFTDDDKDVNFDFIVEPVQQFEDMYALRMATALVNVNQYMVVRWSSGNTLVYHSRGLRFNSRPWNWKFQKCFKCFPLN</sequence>
<evidence type="ECO:0000313" key="2">
    <source>
        <dbReference type="Proteomes" id="UP000828390"/>
    </source>
</evidence>
<reference evidence="1" key="2">
    <citation type="submission" date="2020-11" db="EMBL/GenBank/DDBJ databases">
        <authorList>
            <person name="McCartney M.A."/>
            <person name="Auch B."/>
            <person name="Kono T."/>
            <person name="Mallez S."/>
            <person name="Becker A."/>
            <person name="Gohl D.M."/>
            <person name="Silverstein K.A.T."/>
            <person name="Koren S."/>
            <person name="Bechman K.B."/>
            <person name="Herman A."/>
            <person name="Abrahante J.E."/>
            <person name="Garbe J."/>
        </authorList>
    </citation>
    <scope>NUCLEOTIDE SEQUENCE</scope>
    <source>
        <strain evidence="1">Duluth1</strain>
        <tissue evidence="1">Whole animal</tissue>
    </source>
</reference>
<reference evidence="1" key="1">
    <citation type="journal article" date="2019" name="bioRxiv">
        <title>The Genome of the Zebra Mussel, Dreissena polymorpha: A Resource for Invasive Species Research.</title>
        <authorList>
            <person name="McCartney M.A."/>
            <person name="Auch B."/>
            <person name="Kono T."/>
            <person name="Mallez S."/>
            <person name="Zhang Y."/>
            <person name="Obille A."/>
            <person name="Becker A."/>
            <person name="Abrahante J.E."/>
            <person name="Garbe J."/>
            <person name="Badalamenti J.P."/>
            <person name="Herman A."/>
            <person name="Mangelson H."/>
            <person name="Liachko I."/>
            <person name="Sullivan S."/>
            <person name="Sone E.D."/>
            <person name="Koren S."/>
            <person name="Silverstein K.A.T."/>
            <person name="Beckman K.B."/>
            <person name="Gohl D.M."/>
        </authorList>
    </citation>
    <scope>NUCLEOTIDE SEQUENCE</scope>
    <source>
        <strain evidence="1">Duluth1</strain>
        <tissue evidence="1">Whole animal</tissue>
    </source>
</reference>
<gene>
    <name evidence="1" type="ORF">DPMN_115773</name>
</gene>
<dbReference type="AlphaFoldDB" id="A0A9D4KNG0"/>
<accession>A0A9D4KNG0</accession>